<dbReference type="InterPro" id="IPR000528">
    <property type="entry name" value="Plant_nsLTP"/>
</dbReference>
<proteinExistence type="inferred from homology"/>
<comment type="caution">
    <text evidence="14">The sequence shown here is derived from an EMBL/GenBank/DDBJ whole genome shotgun (WGS) entry which is preliminary data.</text>
</comment>
<evidence type="ECO:0000313" key="14">
    <source>
        <dbReference type="EMBL" id="KAL3828886.1"/>
    </source>
</evidence>
<keyword evidence="9" id="KW-0325">Glycoprotein</keyword>
<comment type="subcellular location">
    <subcellularLocation>
        <location evidence="1">Cell membrane</location>
        <topology evidence="1">Lipid-anchor</topology>
        <topology evidence="1">GPI-anchor</topology>
    </subcellularLocation>
</comment>
<keyword evidence="5" id="KW-0336">GPI-anchor</keyword>
<dbReference type="EMBL" id="JBJXBP010000005">
    <property type="protein sequence ID" value="KAL3828886.1"/>
    <property type="molecule type" value="Genomic_DNA"/>
</dbReference>
<dbReference type="FunFam" id="1.10.110.10:FF:000001">
    <property type="entry name" value="Bifunctional inhibitor/lipid-transfer protein/seed storage 2S albumin superfamily protein"/>
    <property type="match status" value="1"/>
</dbReference>
<protein>
    <recommendedName>
        <fullName evidence="13">Bifunctional inhibitor/plant lipid transfer protein/seed storage helical domain-containing protein</fullName>
    </recommendedName>
</protein>
<keyword evidence="4" id="KW-1003">Cell membrane</keyword>
<dbReference type="InterPro" id="IPR036312">
    <property type="entry name" value="Bifun_inhib/LTP/seed_sf"/>
</dbReference>
<dbReference type="Pfam" id="PF14368">
    <property type="entry name" value="LTP_2"/>
    <property type="match status" value="1"/>
</dbReference>
<comment type="similarity">
    <text evidence="2">Belongs to the plant LTP family.</text>
</comment>
<evidence type="ECO:0000256" key="2">
    <source>
        <dbReference type="ARBA" id="ARBA00009748"/>
    </source>
</evidence>
<keyword evidence="7" id="KW-0446">Lipid-binding</keyword>
<feature type="region of interest" description="Disordered" evidence="11">
    <location>
        <begin position="131"/>
        <end position="163"/>
    </location>
</feature>
<reference evidence="14 15" key="1">
    <citation type="submission" date="2024-12" db="EMBL/GenBank/DDBJ databases">
        <title>The unique morphological basis and parallel evolutionary history of personate flowers in Penstemon.</title>
        <authorList>
            <person name="Depatie T.H."/>
            <person name="Wessinger C.A."/>
        </authorList>
    </citation>
    <scope>NUCLEOTIDE SEQUENCE [LARGE SCALE GENOMIC DNA]</scope>
    <source>
        <strain evidence="14">WTNN_2</strain>
        <tissue evidence="14">Leaf</tissue>
    </source>
</reference>
<evidence type="ECO:0000256" key="3">
    <source>
        <dbReference type="ARBA" id="ARBA00022448"/>
    </source>
</evidence>
<sequence>MNSKPIYSLVLFPFILALLFCSAKCDVDKDKEKCADQLVGLATCLPYVSGESNAPPTDCCTGFKLVLQKSPECICLLVKDRNDPSLGLQINSTRALSLPSRCNAPAKVSDCPALLHLAPNSPDRKVFDDFANSGKNSNATVPSPAVANSTSGRTTAAAQKSDGGKVRKNWLGTEMISGLLFTVAFLQLAH</sequence>
<dbReference type="Gene3D" id="1.10.110.10">
    <property type="entry name" value="Plant lipid-transfer and hydrophobic proteins"/>
    <property type="match status" value="1"/>
</dbReference>
<dbReference type="SMART" id="SM00499">
    <property type="entry name" value="AAI"/>
    <property type="match status" value="1"/>
</dbReference>
<dbReference type="SUPFAM" id="SSF47699">
    <property type="entry name" value="Bifunctional inhibitor/lipid-transfer protein/seed storage 2S albumin"/>
    <property type="match status" value="1"/>
</dbReference>
<evidence type="ECO:0000256" key="7">
    <source>
        <dbReference type="ARBA" id="ARBA00023121"/>
    </source>
</evidence>
<evidence type="ECO:0000256" key="4">
    <source>
        <dbReference type="ARBA" id="ARBA00022475"/>
    </source>
</evidence>
<name>A0ABD3SWU9_9LAMI</name>
<dbReference type="CDD" id="cd00010">
    <property type="entry name" value="AAI_LTSS"/>
    <property type="match status" value="1"/>
</dbReference>
<evidence type="ECO:0000256" key="5">
    <source>
        <dbReference type="ARBA" id="ARBA00022622"/>
    </source>
</evidence>
<dbReference type="GO" id="GO:0008289">
    <property type="term" value="F:lipid binding"/>
    <property type="evidence" value="ECO:0007669"/>
    <property type="project" value="UniProtKB-KW"/>
</dbReference>
<evidence type="ECO:0000256" key="9">
    <source>
        <dbReference type="ARBA" id="ARBA00023180"/>
    </source>
</evidence>
<feature type="signal peptide" evidence="12">
    <location>
        <begin position="1"/>
        <end position="25"/>
    </location>
</feature>
<keyword evidence="5" id="KW-0472">Membrane</keyword>
<keyword evidence="3" id="KW-0813">Transport</keyword>
<dbReference type="InterPro" id="IPR016140">
    <property type="entry name" value="Bifunc_inhib/LTP/seed_store"/>
</dbReference>
<keyword evidence="10" id="KW-0449">Lipoprotein</keyword>
<dbReference type="GO" id="GO:0098552">
    <property type="term" value="C:side of membrane"/>
    <property type="evidence" value="ECO:0007669"/>
    <property type="project" value="UniProtKB-KW"/>
</dbReference>
<keyword evidence="15" id="KW-1185">Reference proteome</keyword>
<dbReference type="AlphaFoldDB" id="A0ABD3SWU9"/>
<dbReference type="GO" id="GO:0005886">
    <property type="term" value="C:plasma membrane"/>
    <property type="evidence" value="ECO:0007669"/>
    <property type="project" value="UniProtKB-SubCell"/>
</dbReference>
<evidence type="ECO:0000256" key="12">
    <source>
        <dbReference type="SAM" id="SignalP"/>
    </source>
</evidence>
<dbReference type="InterPro" id="IPR043325">
    <property type="entry name" value="LTSS"/>
</dbReference>
<dbReference type="PANTHER" id="PTHR33044">
    <property type="entry name" value="BIFUNCTIONAL INHIBITOR/LIPID-TRANSFER PROTEIN/SEED STORAGE 2S ALBUMIN SUPERFAMILY PROTEIN-RELATED"/>
    <property type="match status" value="1"/>
</dbReference>
<evidence type="ECO:0000256" key="8">
    <source>
        <dbReference type="ARBA" id="ARBA00023157"/>
    </source>
</evidence>
<keyword evidence="6 12" id="KW-0732">Signal</keyword>
<feature type="compositionally biased region" description="Polar residues" evidence="11">
    <location>
        <begin position="133"/>
        <end position="158"/>
    </location>
</feature>
<evidence type="ECO:0000256" key="11">
    <source>
        <dbReference type="SAM" id="MobiDB-lite"/>
    </source>
</evidence>
<dbReference type="Proteomes" id="UP001634393">
    <property type="component" value="Unassembled WGS sequence"/>
</dbReference>
<feature type="chain" id="PRO_5044834414" description="Bifunctional inhibitor/plant lipid transfer protein/seed storage helical domain-containing protein" evidence="12">
    <location>
        <begin position="26"/>
        <end position="190"/>
    </location>
</feature>
<evidence type="ECO:0000256" key="6">
    <source>
        <dbReference type="ARBA" id="ARBA00022729"/>
    </source>
</evidence>
<accession>A0ABD3SWU9</accession>
<evidence type="ECO:0000256" key="1">
    <source>
        <dbReference type="ARBA" id="ARBA00004609"/>
    </source>
</evidence>
<dbReference type="PRINTS" id="PR00382">
    <property type="entry name" value="LIPIDTRNSFER"/>
</dbReference>
<keyword evidence="8" id="KW-1015">Disulfide bond</keyword>
<evidence type="ECO:0000259" key="13">
    <source>
        <dbReference type="SMART" id="SM00499"/>
    </source>
</evidence>
<evidence type="ECO:0000313" key="15">
    <source>
        <dbReference type="Proteomes" id="UP001634393"/>
    </source>
</evidence>
<evidence type="ECO:0000256" key="10">
    <source>
        <dbReference type="ARBA" id="ARBA00023288"/>
    </source>
</evidence>
<organism evidence="14 15">
    <name type="scientific">Penstemon smallii</name>
    <dbReference type="NCBI Taxonomy" id="265156"/>
    <lineage>
        <taxon>Eukaryota</taxon>
        <taxon>Viridiplantae</taxon>
        <taxon>Streptophyta</taxon>
        <taxon>Embryophyta</taxon>
        <taxon>Tracheophyta</taxon>
        <taxon>Spermatophyta</taxon>
        <taxon>Magnoliopsida</taxon>
        <taxon>eudicotyledons</taxon>
        <taxon>Gunneridae</taxon>
        <taxon>Pentapetalae</taxon>
        <taxon>asterids</taxon>
        <taxon>lamiids</taxon>
        <taxon>Lamiales</taxon>
        <taxon>Plantaginaceae</taxon>
        <taxon>Cheloneae</taxon>
        <taxon>Penstemon</taxon>
    </lineage>
</organism>
<gene>
    <name evidence="14" type="ORF">ACJIZ3_017688</name>
</gene>
<feature type="domain" description="Bifunctional inhibitor/plant lipid transfer protein/seed storage helical" evidence="13">
    <location>
        <begin position="34"/>
        <end position="111"/>
    </location>
</feature>